<keyword evidence="2 5" id="KW-0808">Transferase</keyword>
<reference evidence="5 6" key="1">
    <citation type="submission" date="2010-10" db="EMBL/GenBank/DDBJ databases">
        <title>Complete sequence of Frankia sp. EuI1c.</title>
        <authorList>
            <consortium name="US DOE Joint Genome Institute"/>
            <person name="Lucas S."/>
            <person name="Copeland A."/>
            <person name="Lapidus A."/>
            <person name="Cheng J.-F."/>
            <person name="Bruce D."/>
            <person name="Goodwin L."/>
            <person name="Pitluck S."/>
            <person name="Chertkov O."/>
            <person name="Detter J.C."/>
            <person name="Han C."/>
            <person name="Tapia R."/>
            <person name="Land M."/>
            <person name="Hauser L."/>
            <person name="Jeffries C."/>
            <person name="Kyrpides N."/>
            <person name="Ivanova N."/>
            <person name="Mikhailova N."/>
            <person name="Beauchemin N."/>
            <person name="Sen A."/>
            <person name="Sur S.A."/>
            <person name="Gtari M."/>
            <person name="Wall L."/>
            <person name="Tisa L."/>
            <person name="Woyke T."/>
        </authorList>
    </citation>
    <scope>NUCLEOTIDE SEQUENCE [LARGE SCALE GENOMIC DNA]</scope>
    <source>
        <strain evidence="6">DSM 45817 / CECT 9037 / EuI1c</strain>
    </source>
</reference>
<gene>
    <name evidence="5" type="ordered locus">FraEuI1c_2900</name>
</gene>
<evidence type="ECO:0000313" key="6">
    <source>
        <dbReference type="Proteomes" id="UP000002484"/>
    </source>
</evidence>
<dbReference type="Proteomes" id="UP000002484">
    <property type="component" value="Chromosome"/>
</dbReference>
<organism evidence="5 6">
    <name type="scientific">Pseudofrankia inefficax (strain DSM 45817 / CECT 9037 / DDB 130130 / EuI1c)</name>
    <name type="common">Frankia inefficax</name>
    <dbReference type="NCBI Taxonomy" id="298654"/>
    <lineage>
        <taxon>Bacteria</taxon>
        <taxon>Bacillati</taxon>
        <taxon>Actinomycetota</taxon>
        <taxon>Actinomycetes</taxon>
        <taxon>Frankiales</taxon>
        <taxon>Frankiaceae</taxon>
        <taxon>Pseudofrankia</taxon>
    </lineage>
</organism>
<evidence type="ECO:0000259" key="4">
    <source>
        <dbReference type="Pfam" id="PF13439"/>
    </source>
</evidence>
<feature type="domain" description="Glycosyltransferase subfamily 4-like N-terminal" evidence="4">
    <location>
        <begin position="15"/>
        <end position="164"/>
    </location>
</feature>
<keyword evidence="6" id="KW-1185">Reference proteome</keyword>
<dbReference type="RefSeq" id="WP_013424044.1">
    <property type="nucleotide sequence ID" value="NC_014666.1"/>
</dbReference>
<dbReference type="CDD" id="cd03801">
    <property type="entry name" value="GT4_PimA-like"/>
    <property type="match status" value="1"/>
</dbReference>
<dbReference type="GO" id="GO:0016758">
    <property type="term" value="F:hexosyltransferase activity"/>
    <property type="evidence" value="ECO:0007669"/>
    <property type="project" value="TreeGrafter"/>
</dbReference>
<protein>
    <submittedName>
        <fullName evidence="5">Glycosyl transferase group 1</fullName>
    </submittedName>
</protein>
<dbReference type="InParanoid" id="E3J947"/>
<evidence type="ECO:0000259" key="3">
    <source>
        <dbReference type="Pfam" id="PF00534"/>
    </source>
</evidence>
<evidence type="ECO:0000256" key="1">
    <source>
        <dbReference type="ARBA" id="ARBA00022676"/>
    </source>
</evidence>
<dbReference type="eggNOG" id="COG0438">
    <property type="taxonomic scope" value="Bacteria"/>
</dbReference>
<dbReference type="Gene3D" id="3.40.50.2000">
    <property type="entry name" value="Glycogen Phosphorylase B"/>
    <property type="match status" value="2"/>
</dbReference>
<dbReference type="InterPro" id="IPR050194">
    <property type="entry name" value="Glycosyltransferase_grp1"/>
</dbReference>
<dbReference type="GO" id="GO:1901137">
    <property type="term" value="P:carbohydrate derivative biosynthetic process"/>
    <property type="evidence" value="ECO:0007669"/>
    <property type="project" value="UniProtKB-ARBA"/>
</dbReference>
<dbReference type="EMBL" id="CP002299">
    <property type="protein sequence ID" value="ADP80926.1"/>
    <property type="molecule type" value="Genomic_DNA"/>
</dbReference>
<dbReference type="InterPro" id="IPR028098">
    <property type="entry name" value="Glyco_trans_4-like_N"/>
</dbReference>
<dbReference type="AlphaFoldDB" id="E3J947"/>
<dbReference type="SUPFAM" id="SSF53756">
    <property type="entry name" value="UDP-Glycosyltransferase/glycogen phosphorylase"/>
    <property type="match status" value="1"/>
</dbReference>
<dbReference type="CAZy" id="GT4">
    <property type="family name" value="Glycosyltransferase Family 4"/>
</dbReference>
<sequence>MRIVHATDCYLPRLGGIELHVRDLAQRQRSDGHQVTVATRTQQPTEALWPTESGDWDEPHVLRLRTLGKDRLEWLAPDVVHVHLSVVSPFALAAARRAAELGIPTVVTVHSLWSDLARVAPLVRSTMGAHRWPVVWTAVSRQAAAYVERVVARDVGVLPNAVDVGFWRGRPASDQPRLAAGNHPPTILSVMRLTTVKRTIPLARVLHRVSDETDIRAVIVGDGPKRAALERYLRRHGLAERVRLVGALDRNRVRAAMATAAIFVAPAHRESFGIAALEARTAGLPVVARAASGVASFICDRREGLLADSDRALARHTLELVRNVDLRREIIDHNRAVPPDLSWSAALRSNHDAYALAGARGGSRCLAVPTRRSQVLVADR</sequence>
<accession>E3J947</accession>
<dbReference type="Pfam" id="PF13439">
    <property type="entry name" value="Glyco_transf_4"/>
    <property type="match status" value="1"/>
</dbReference>
<dbReference type="PANTHER" id="PTHR45947">
    <property type="entry name" value="SULFOQUINOVOSYL TRANSFERASE SQD2"/>
    <property type="match status" value="1"/>
</dbReference>
<dbReference type="STRING" id="298654.FraEuI1c_2900"/>
<dbReference type="HOGENOM" id="CLU_009583_2_1_11"/>
<evidence type="ECO:0000313" key="5">
    <source>
        <dbReference type="EMBL" id="ADP80926.1"/>
    </source>
</evidence>
<proteinExistence type="predicted"/>
<keyword evidence="1" id="KW-0328">Glycosyltransferase</keyword>
<dbReference type="KEGG" id="fri:FraEuI1c_2900"/>
<dbReference type="PANTHER" id="PTHR45947:SF3">
    <property type="entry name" value="SULFOQUINOVOSYL TRANSFERASE SQD2"/>
    <property type="match status" value="1"/>
</dbReference>
<dbReference type="InterPro" id="IPR001296">
    <property type="entry name" value="Glyco_trans_1"/>
</dbReference>
<feature type="domain" description="Glycosyl transferase family 1" evidence="3">
    <location>
        <begin position="179"/>
        <end position="335"/>
    </location>
</feature>
<name>E3J947_PSEI1</name>
<dbReference type="Pfam" id="PF00534">
    <property type="entry name" value="Glycos_transf_1"/>
    <property type="match status" value="1"/>
</dbReference>
<evidence type="ECO:0000256" key="2">
    <source>
        <dbReference type="ARBA" id="ARBA00022679"/>
    </source>
</evidence>